<dbReference type="GO" id="GO:0009910">
    <property type="term" value="P:negative regulation of flower development"/>
    <property type="evidence" value="ECO:0007669"/>
    <property type="project" value="InterPro"/>
</dbReference>
<reference evidence="2" key="1">
    <citation type="submission" date="2018-02" db="EMBL/GenBank/DDBJ databases">
        <title>Rhizophora mucronata_Transcriptome.</title>
        <authorList>
            <person name="Meera S.P."/>
            <person name="Sreeshan A."/>
            <person name="Augustine A."/>
        </authorList>
    </citation>
    <scope>NUCLEOTIDE SEQUENCE</scope>
    <source>
        <tissue evidence="2">Leaf</tissue>
    </source>
</reference>
<organism evidence="2">
    <name type="scientific">Rhizophora mucronata</name>
    <name type="common">Asiatic mangrove</name>
    <dbReference type="NCBI Taxonomy" id="61149"/>
    <lineage>
        <taxon>Eukaryota</taxon>
        <taxon>Viridiplantae</taxon>
        <taxon>Streptophyta</taxon>
        <taxon>Embryophyta</taxon>
        <taxon>Tracheophyta</taxon>
        <taxon>Spermatophyta</taxon>
        <taxon>Magnoliopsida</taxon>
        <taxon>eudicotyledons</taxon>
        <taxon>Gunneridae</taxon>
        <taxon>Pentapetalae</taxon>
        <taxon>rosids</taxon>
        <taxon>fabids</taxon>
        <taxon>Malpighiales</taxon>
        <taxon>Rhizophoraceae</taxon>
        <taxon>Rhizophora</taxon>
    </lineage>
</organism>
<feature type="region of interest" description="Disordered" evidence="1">
    <location>
        <begin position="408"/>
        <end position="462"/>
    </location>
</feature>
<accession>A0A2P2KCH8</accession>
<feature type="compositionally biased region" description="Basic and acidic residues" evidence="1">
    <location>
        <begin position="447"/>
        <end position="458"/>
    </location>
</feature>
<feature type="compositionally biased region" description="Polar residues" evidence="1">
    <location>
        <begin position="408"/>
        <end position="424"/>
    </location>
</feature>
<proteinExistence type="predicted"/>
<sequence length="771" mass="85046">MEGGIALEENGNNIITSKSMESIKIDSISIDLIDANEKRGADICDHFTIRGYVSETRKRDWNLSLPFASDGGKNDCEGQKCPLPPLHVPKFKFWRCHNCLSKIDAKDTANDIAHILKSCHPEFNSNNVCSHMPVLTDVATKLSNFQPASKLDVLDDVIKIDANTSANLYKTTEVHPSLFLDKKENRSEVANKSTIVHNMQLEENVNQEIQRLNCVGIEAVSGAAQKTKHMDDMVAFQSKCNGCTNLYKPDGQHLEVAGSEFPKNLNGMVKGTNAISHTRKETSLKDQNKELIPCGRSQEASNAEEVLSADKGCIDRFTSLESKDCNASSSESAEIVIGNDLQDLQDDDSSGLHRRKARKVRLLTELLFKHGDRVTDNVRTEDYASNTIPAASCGSLDASTGVIKPPVTQHQLANQGTARKSLSLNRKRKLPQDEEWRPPETSSPNKFPKEVRDLKGDSENTNAVVQSESEALASARISLQTDLKHQWSEHKIDKISTGSKKRNKKTMISDQSLSLKPLDKNMPSAIGDKNRDDSVDKGTDAVLMKPMDNSFTGQVMDLFPLPVQRMEGNLGSSKKKNKMPQVDDQQASAVRWNQDIFTEGPMMRKDVEIKLSAPIGISFNAVGETLHEKGLNLSLNSYMGIDRCDKNYIPRVEDNQTSLSVWQNNTFGDQVMMTAAETKYVGDLSFTSNSPEDAPFRNGAGRNLSIKRPAYVVPIINQKHNHTSQVEVGGNSLMQQKSLQAGNLPFDCWNKSAASKLGSSSLCSNAATGCF</sequence>
<name>A0A2P2KCH8_RHIMU</name>
<evidence type="ECO:0000313" key="2">
    <source>
        <dbReference type="EMBL" id="MBX03438.1"/>
    </source>
</evidence>
<dbReference type="EMBL" id="GGEC01022954">
    <property type="protein sequence ID" value="MBX03438.1"/>
    <property type="molecule type" value="Transcribed_RNA"/>
</dbReference>
<dbReference type="GO" id="GO:0045892">
    <property type="term" value="P:negative regulation of DNA-templated transcription"/>
    <property type="evidence" value="ECO:0007669"/>
    <property type="project" value="InterPro"/>
</dbReference>
<dbReference type="InterPro" id="IPR034583">
    <property type="entry name" value="EMF1"/>
</dbReference>
<dbReference type="PANTHER" id="PTHR35504">
    <property type="entry name" value="PROTEIN EMBRYONIC FLOWER 1"/>
    <property type="match status" value="1"/>
</dbReference>
<dbReference type="AlphaFoldDB" id="A0A2P2KCH8"/>
<protein>
    <recommendedName>
        <fullName evidence="3">Protein EMBRYONIC FLOWER 1-like</fullName>
    </recommendedName>
</protein>
<dbReference type="PANTHER" id="PTHR35504:SF1">
    <property type="entry name" value="PROTEIN EMBRYONIC FLOWER 1"/>
    <property type="match status" value="1"/>
</dbReference>
<evidence type="ECO:0008006" key="3">
    <source>
        <dbReference type="Google" id="ProtNLM"/>
    </source>
</evidence>
<feature type="region of interest" description="Disordered" evidence="1">
    <location>
        <begin position="493"/>
        <end position="534"/>
    </location>
</feature>
<dbReference type="GO" id="GO:0048367">
    <property type="term" value="P:shoot system development"/>
    <property type="evidence" value="ECO:0007669"/>
    <property type="project" value="InterPro"/>
</dbReference>
<evidence type="ECO:0000256" key="1">
    <source>
        <dbReference type="SAM" id="MobiDB-lite"/>
    </source>
</evidence>